<evidence type="ECO:0000313" key="4">
    <source>
        <dbReference type="EMBL" id="TGY17707.1"/>
    </source>
</evidence>
<dbReference type="PRINTS" id="PR00080">
    <property type="entry name" value="SDRFAMILY"/>
</dbReference>
<dbReference type="GO" id="GO:0016020">
    <property type="term" value="C:membrane"/>
    <property type="evidence" value="ECO:0007669"/>
    <property type="project" value="TreeGrafter"/>
</dbReference>
<reference evidence="4 5" key="1">
    <citation type="submission" date="2019-04" db="EMBL/GenBank/DDBJ databases">
        <title>Microbes associate with the intestines of laboratory mice.</title>
        <authorList>
            <person name="Navarre W."/>
            <person name="Wong E."/>
            <person name="Huang K."/>
            <person name="Tropini C."/>
            <person name="Ng K."/>
            <person name="Yu B."/>
        </authorList>
    </citation>
    <scope>NUCLEOTIDE SEQUENCE [LARGE SCALE GENOMIC DNA]</scope>
    <source>
        <strain evidence="4 5">NM61_E11</strain>
    </source>
</reference>
<dbReference type="PROSITE" id="PS00061">
    <property type="entry name" value="ADH_SHORT"/>
    <property type="match status" value="1"/>
</dbReference>
<sequence>MSDSLRNKVVVVTGASSGIGRSIVLESAGRGATVILIARRKERLEEIAAEARELSGAKAYVFPTDMGKSDEIGATFNKMIKVVKHIDYLVNCAGFGIFENFEESDFQDTTNMFQVNVLGLMYFTRLVGRVMMSQKSGQIVNFGSMAGKVPTTKSAAYSATKAAVIQFSNVLRLELKPFGVKVMTVNPGPVYTNFFNIADSTGNYVKNVEEFMLDPDDVAWQVVHFFGSDKRELNLPLSLAFLAKLYNLFPTIGDRISLDFASRK</sequence>
<evidence type="ECO:0000313" key="5">
    <source>
        <dbReference type="Proteomes" id="UP000309117"/>
    </source>
</evidence>
<dbReference type="PANTHER" id="PTHR44196:SF1">
    <property type="entry name" value="DEHYDROGENASE_REDUCTASE SDR FAMILY MEMBER 7B"/>
    <property type="match status" value="1"/>
</dbReference>
<keyword evidence="2" id="KW-0560">Oxidoreductase</keyword>
<dbReference type="Gene3D" id="3.40.50.720">
    <property type="entry name" value="NAD(P)-binding Rossmann-like Domain"/>
    <property type="match status" value="1"/>
</dbReference>
<dbReference type="RefSeq" id="WP_004042692.1">
    <property type="nucleotide sequence ID" value="NZ_AQFR02000003.1"/>
</dbReference>
<gene>
    <name evidence="4" type="ORF">E5351_00945</name>
</gene>
<dbReference type="InterPro" id="IPR036291">
    <property type="entry name" value="NAD(P)-bd_dom_sf"/>
</dbReference>
<dbReference type="InterPro" id="IPR020904">
    <property type="entry name" value="Sc_DH/Rdtase_CS"/>
</dbReference>
<dbReference type="Proteomes" id="UP000309117">
    <property type="component" value="Unassembled WGS sequence"/>
</dbReference>
<dbReference type="EMBL" id="SRYV01000001">
    <property type="protein sequence ID" value="TGY17707.1"/>
    <property type="molecule type" value="Genomic_DNA"/>
</dbReference>
<dbReference type="GeneID" id="75116674"/>
<proteinExistence type="inferred from homology"/>
<dbReference type="Pfam" id="PF00106">
    <property type="entry name" value="adh_short"/>
    <property type="match status" value="1"/>
</dbReference>
<name>A0A4S2BR97_9LACO</name>
<dbReference type="PRINTS" id="PR00081">
    <property type="entry name" value="GDHRDH"/>
</dbReference>
<dbReference type="SUPFAM" id="SSF51735">
    <property type="entry name" value="NAD(P)-binding Rossmann-fold domains"/>
    <property type="match status" value="1"/>
</dbReference>
<protein>
    <submittedName>
        <fullName evidence="4">SDR family oxidoreductase</fullName>
    </submittedName>
</protein>
<evidence type="ECO:0000256" key="2">
    <source>
        <dbReference type="ARBA" id="ARBA00023002"/>
    </source>
</evidence>
<comment type="similarity">
    <text evidence="1 3">Belongs to the short-chain dehydrogenases/reductases (SDR) family.</text>
</comment>
<organism evidence="4 5">
    <name type="scientific">Lactobacillus intestinalis</name>
    <dbReference type="NCBI Taxonomy" id="151781"/>
    <lineage>
        <taxon>Bacteria</taxon>
        <taxon>Bacillati</taxon>
        <taxon>Bacillota</taxon>
        <taxon>Bacilli</taxon>
        <taxon>Lactobacillales</taxon>
        <taxon>Lactobacillaceae</taxon>
        <taxon>Lactobacillus</taxon>
    </lineage>
</organism>
<comment type="caution">
    <text evidence="4">The sequence shown here is derived from an EMBL/GenBank/DDBJ whole genome shotgun (WGS) entry which is preliminary data.</text>
</comment>
<evidence type="ECO:0000256" key="1">
    <source>
        <dbReference type="ARBA" id="ARBA00006484"/>
    </source>
</evidence>
<dbReference type="FunFam" id="3.40.50.720:FF:000047">
    <property type="entry name" value="NADP-dependent L-serine/L-allo-threonine dehydrogenase"/>
    <property type="match status" value="1"/>
</dbReference>
<dbReference type="PANTHER" id="PTHR44196">
    <property type="entry name" value="DEHYDROGENASE/REDUCTASE SDR FAMILY MEMBER 7B"/>
    <property type="match status" value="1"/>
</dbReference>
<evidence type="ECO:0000256" key="3">
    <source>
        <dbReference type="RuleBase" id="RU000363"/>
    </source>
</evidence>
<dbReference type="AlphaFoldDB" id="A0A4S2BR97"/>
<dbReference type="GO" id="GO:0016616">
    <property type="term" value="F:oxidoreductase activity, acting on the CH-OH group of donors, NAD or NADP as acceptor"/>
    <property type="evidence" value="ECO:0007669"/>
    <property type="project" value="UniProtKB-ARBA"/>
</dbReference>
<dbReference type="InterPro" id="IPR002347">
    <property type="entry name" value="SDR_fam"/>
</dbReference>
<dbReference type="PIRSF" id="PIRSF000126">
    <property type="entry name" value="11-beta-HSD1"/>
    <property type="match status" value="1"/>
</dbReference>
<accession>A0A4S2BR97</accession>